<dbReference type="InterPro" id="IPR033734">
    <property type="entry name" value="Jacalin-like_lectin_dom_plant"/>
</dbReference>
<keyword evidence="5" id="KW-1185">Reference proteome</keyword>
<dbReference type="PANTHER" id="PTHR46506">
    <property type="entry name" value="OS05G0143600 PROTEIN"/>
    <property type="match status" value="1"/>
</dbReference>
<dbReference type="Gene3D" id="2.100.10.30">
    <property type="entry name" value="Jacalin-like lectin domain"/>
    <property type="match status" value="1"/>
</dbReference>
<sequence>MAGSTVWLTPWGGKGGNTWQFIIPDGARIIKISVRSGDILDSISLTYKDESGYIFSEKYGGNGGLLHNIELADNENLVGISGRFGTFQNITAITSFSFQTNIKTYGPFGINGGTDFSVGLAEGKFFGFYGRSGSYIDALGVILQP</sequence>
<dbReference type="Proteomes" id="UP000235145">
    <property type="component" value="Unassembled WGS sequence"/>
</dbReference>
<organism evidence="4 5">
    <name type="scientific">Lactuca sativa</name>
    <name type="common">Garden lettuce</name>
    <dbReference type="NCBI Taxonomy" id="4236"/>
    <lineage>
        <taxon>Eukaryota</taxon>
        <taxon>Viridiplantae</taxon>
        <taxon>Streptophyta</taxon>
        <taxon>Embryophyta</taxon>
        <taxon>Tracheophyta</taxon>
        <taxon>Spermatophyta</taxon>
        <taxon>Magnoliopsida</taxon>
        <taxon>eudicotyledons</taxon>
        <taxon>Gunneridae</taxon>
        <taxon>Pentapetalae</taxon>
        <taxon>asterids</taxon>
        <taxon>campanulids</taxon>
        <taxon>Asterales</taxon>
        <taxon>Asteraceae</taxon>
        <taxon>Cichorioideae</taxon>
        <taxon>Cichorieae</taxon>
        <taxon>Lactucinae</taxon>
        <taxon>Lactuca</taxon>
    </lineage>
</organism>
<dbReference type="Pfam" id="PF01419">
    <property type="entry name" value="Jacalin"/>
    <property type="match status" value="1"/>
</dbReference>
<keyword evidence="2" id="KW-0430">Lectin</keyword>
<dbReference type="Gramene" id="rna-gnl|WGS:NBSK|LSAT_7X29921_mrna">
    <property type="protein sequence ID" value="cds-PLY96670.1"/>
    <property type="gene ID" value="gene-LSAT_7X29921"/>
</dbReference>
<dbReference type="AlphaFoldDB" id="A0A9R1V0E9"/>
<accession>A0A9R1V0E9</accession>
<dbReference type="CDD" id="cd09612">
    <property type="entry name" value="Jacalin"/>
    <property type="match status" value="1"/>
</dbReference>
<evidence type="ECO:0000256" key="1">
    <source>
        <dbReference type="ARBA" id="ARBA00006568"/>
    </source>
</evidence>
<gene>
    <name evidence="4" type="ORF">LSAT_V11C700355410</name>
</gene>
<dbReference type="EMBL" id="NBSK02000007">
    <property type="protein sequence ID" value="KAJ0197707.1"/>
    <property type="molecule type" value="Genomic_DNA"/>
</dbReference>
<protein>
    <recommendedName>
        <fullName evidence="3">Jacalin-type lectin domain-containing protein</fullName>
    </recommendedName>
</protein>
<evidence type="ECO:0000259" key="3">
    <source>
        <dbReference type="PROSITE" id="PS51752"/>
    </source>
</evidence>
<dbReference type="PROSITE" id="PS51752">
    <property type="entry name" value="JACALIN_LECTIN"/>
    <property type="match status" value="1"/>
</dbReference>
<dbReference type="GO" id="GO:0030246">
    <property type="term" value="F:carbohydrate binding"/>
    <property type="evidence" value="ECO:0007669"/>
    <property type="project" value="UniProtKB-KW"/>
</dbReference>
<feature type="domain" description="Jacalin-type lectin" evidence="3">
    <location>
        <begin position="5"/>
        <end position="145"/>
    </location>
</feature>
<evidence type="ECO:0000256" key="2">
    <source>
        <dbReference type="ARBA" id="ARBA00022734"/>
    </source>
</evidence>
<name>A0A9R1V0E9_LACSA</name>
<comment type="caution">
    <text evidence="4">The sequence shown here is derived from an EMBL/GenBank/DDBJ whole genome shotgun (WGS) entry which is preliminary data.</text>
</comment>
<comment type="similarity">
    <text evidence="1">Belongs to the jacalin lectin family.</text>
</comment>
<dbReference type="SMART" id="SM00915">
    <property type="entry name" value="Jacalin"/>
    <property type="match status" value="1"/>
</dbReference>
<evidence type="ECO:0000313" key="5">
    <source>
        <dbReference type="Proteomes" id="UP000235145"/>
    </source>
</evidence>
<dbReference type="InterPro" id="IPR036404">
    <property type="entry name" value="Jacalin-like_lectin_dom_sf"/>
</dbReference>
<dbReference type="InterPro" id="IPR001229">
    <property type="entry name" value="Jacalin-like_lectin_dom"/>
</dbReference>
<evidence type="ECO:0000313" key="4">
    <source>
        <dbReference type="EMBL" id="KAJ0197707.1"/>
    </source>
</evidence>
<dbReference type="SUPFAM" id="SSF51101">
    <property type="entry name" value="Mannose-binding lectins"/>
    <property type="match status" value="1"/>
</dbReference>
<reference evidence="4 5" key="1">
    <citation type="journal article" date="2017" name="Nat. Commun.">
        <title>Genome assembly with in vitro proximity ligation data and whole-genome triplication in lettuce.</title>
        <authorList>
            <person name="Reyes-Chin-Wo S."/>
            <person name="Wang Z."/>
            <person name="Yang X."/>
            <person name="Kozik A."/>
            <person name="Arikit S."/>
            <person name="Song C."/>
            <person name="Xia L."/>
            <person name="Froenicke L."/>
            <person name="Lavelle D.O."/>
            <person name="Truco M.J."/>
            <person name="Xia R."/>
            <person name="Zhu S."/>
            <person name="Xu C."/>
            <person name="Xu H."/>
            <person name="Xu X."/>
            <person name="Cox K."/>
            <person name="Korf I."/>
            <person name="Meyers B.C."/>
            <person name="Michelmore R.W."/>
        </authorList>
    </citation>
    <scope>NUCLEOTIDE SEQUENCE [LARGE SCALE GENOMIC DNA]</scope>
    <source>
        <strain evidence="5">cv. Salinas</strain>
        <tissue evidence="4">Seedlings</tissue>
    </source>
</reference>
<proteinExistence type="inferred from homology"/>